<dbReference type="EMBL" id="MSCW01000009">
    <property type="protein sequence ID" value="ONF42499.1"/>
    <property type="molecule type" value="Genomic_DNA"/>
</dbReference>
<keyword evidence="3" id="KW-1185">Reference proteome</keyword>
<proteinExistence type="predicted"/>
<sequence length="153" mass="17912">MSWELIRTTPLKFWFNRRARRLWRAAQERKRRNMESAREAREIEKAKLIASVFGVEVIYHDPGMKLPGHVTPLQEAVRTLRRYGYLCLDRNGQIIGLDDRYIGQIVKNPVPKSELEAAFRRSRMVGINGRPDRSSDTDSFSDDRSRPTLKLVR</sequence>
<organism evidence="2 3">
    <name type="scientific">Marinobacter lutaoensis</name>
    <dbReference type="NCBI Taxonomy" id="135739"/>
    <lineage>
        <taxon>Bacteria</taxon>
        <taxon>Pseudomonadati</taxon>
        <taxon>Pseudomonadota</taxon>
        <taxon>Gammaproteobacteria</taxon>
        <taxon>Pseudomonadales</taxon>
        <taxon>Marinobacteraceae</taxon>
        <taxon>Marinobacter</taxon>
    </lineage>
</organism>
<feature type="compositionally biased region" description="Basic and acidic residues" evidence="1">
    <location>
        <begin position="130"/>
        <end position="146"/>
    </location>
</feature>
<evidence type="ECO:0000313" key="3">
    <source>
        <dbReference type="Proteomes" id="UP000189339"/>
    </source>
</evidence>
<gene>
    <name evidence="2" type="ORF">BTO32_14900</name>
</gene>
<evidence type="ECO:0000256" key="1">
    <source>
        <dbReference type="SAM" id="MobiDB-lite"/>
    </source>
</evidence>
<dbReference type="AlphaFoldDB" id="A0A1V2DPP6"/>
<protein>
    <submittedName>
        <fullName evidence="2">Uncharacterized protein</fullName>
    </submittedName>
</protein>
<accession>A0A1V2DPP6</accession>
<evidence type="ECO:0000313" key="2">
    <source>
        <dbReference type="EMBL" id="ONF42499.1"/>
    </source>
</evidence>
<feature type="region of interest" description="Disordered" evidence="1">
    <location>
        <begin position="126"/>
        <end position="153"/>
    </location>
</feature>
<reference evidence="2 3" key="1">
    <citation type="submission" date="2016-12" db="EMBL/GenBank/DDBJ databases">
        <title>Marinobacter lutaoensis whole genome sequencing.</title>
        <authorList>
            <person name="Verma A."/>
            <person name="Krishnamurthi S."/>
        </authorList>
    </citation>
    <scope>NUCLEOTIDE SEQUENCE [LARGE SCALE GENOMIC DNA]</scope>
    <source>
        <strain evidence="2 3">T5054</strain>
    </source>
</reference>
<comment type="caution">
    <text evidence="2">The sequence shown here is derived from an EMBL/GenBank/DDBJ whole genome shotgun (WGS) entry which is preliminary data.</text>
</comment>
<name>A0A1V2DPP6_9GAMM</name>
<dbReference type="Proteomes" id="UP000189339">
    <property type="component" value="Unassembled WGS sequence"/>
</dbReference>